<feature type="transmembrane region" description="Helical" evidence="6">
    <location>
        <begin position="21"/>
        <end position="41"/>
    </location>
</feature>
<evidence type="ECO:0000256" key="6">
    <source>
        <dbReference type="SAM" id="Phobius"/>
    </source>
</evidence>
<evidence type="ECO:0000256" key="3">
    <source>
        <dbReference type="ARBA" id="ARBA00022692"/>
    </source>
</evidence>
<dbReference type="Pfam" id="PF03626">
    <property type="entry name" value="COX4_pro"/>
    <property type="match status" value="1"/>
</dbReference>
<keyword evidence="4 6" id="KW-1133">Transmembrane helix</keyword>
<feature type="transmembrane region" description="Helical" evidence="6">
    <location>
        <begin position="78"/>
        <end position="98"/>
    </location>
</feature>
<dbReference type="EMBL" id="JBEWZG010000003">
    <property type="protein sequence ID" value="MFL0207234.1"/>
    <property type="molecule type" value="Genomic_DNA"/>
</dbReference>
<dbReference type="Proteomes" id="UP001623559">
    <property type="component" value="Unassembled WGS sequence"/>
</dbReference>
<evidence type="ECO:0000256" key="2">
    <source>
        <dbReference type="ARBA" id="ARBA00022475"/>
    </source>
</evidence>
<sequence>MASHAAHGTSEKEIPAPNTGAIWKTFWILLILTAIEFVIAFTMPANTLRVAIFCGMTIVKAFYIVGEFMHLKHEVKSLIWMVLIPTIFVVWLLVALIYEGGHLY</sequence>
<evidence type="ECO:0000313" key="7">
    <source>
        <dbReference type="EMBL" id="MFL0207234.1"/>
    </source>
</evidence>
<dbReference type="InterPro" id="IPR005171">
    <property type="entry name" value="Cyt_c_oxidase_su4_prok"/>
</dbReference>
<dbReference type="RefSeq" id="WP_406778770.1">
    <property type="nucleotide sequence ID" value="NZ_JBEWZG010000003.1"/>
</dbReference>
<comment type="subcellular location">
    <subcellularLocation>
        <location evidence="1">Cell membrane</location>
        <topology evidence="1">Multi-pass membrane protein</topology>
    </subcellularLocation>
</comment>
<name>A0ABW8T0N6_9BACT</name>
<gene>
    <name evidence="7" type="ORF">V7S74_10790</name>
</gene>
<keyword evidence="3 6" id="KW-0812">Transmembrane</keyword>
<comment type="caution">
    <text evidence="7">The sequence shown here is derived from an EMBL/GenBank/DDBJ whole genome shotgun (WGS) entry which is preliminary data.</text>
</comment>
<organism evidence="7 8">
    <name type="scientific">Aquirufa novilacunae</name>
    <dbReference type="NCBI Taxonomy" id="3139305"/>
    <lineage>
        <taxon>Bacteria</taxon>
        <taxon>Pseudomonadati</taxon>
        <taxon>Bacteroidota</taxon>
        <taxon>Cytophagia</taxon>
        <taxon>Cytophagales</taxon>
        <taxon>Flectobacillaceae</taxon>
        <taxon>Aquirufa</taxon>
    </lineage>
</organism>
<evidence type="ECO:0000313" key="8">
    <source>
        <dbReference type="Proteomes" id="UP001623559"/>
    </source>
</evidence>
<evidence type="ECO:0000256" key="4">
    <source>
        <dbReference type="ARBA" id="ARBA00022989"/>
    </source>
</evidence>
<reference evidence="7 8" key="1">
    <citation type="submission" date="2024-07" db="EMBL/GenBank/DDBJ databases">
        <authorList>
            <person name="Pitt A."/>
            <person name="Hahn M.W."/>
        </authorList>
    </citation>
    <scope>NUCLEOTIDE SEQUENCE [LARGE SCALE GENOMIC DNA]</scope>
    <source>
        <strain evidence="7 8">2-AUSEE-184A6</strain>
    </source>
</reference>
<accession>A0ABW8T0N6</accession>
<evidence type="ECO:0000256" key="5">
    <source>
        <dbReference type="ARBA" id="ARBA00023136"/>
    </source>
</evidence>
<keyword evidence="5 6" id="KW-0472">Membrane</keyword>
<proteinExistence type="predicted"/>
<keyword evidence="2" id="KW-1003">Cell membrane</keyword>
<feature type="transmembrane region" description="Helical" evidence="6">
    <location>
        <begin position="47"/>
        <end position="66"/>
    </location>
</feature>
<protein>
    <submittedName>
        <fullName evidence="7">Cytochrome C oxidase subunit IV family protein</fullName>
    </submittedName>
</protein>
<evidence type="ECO:0000256" key="1">
    <source>
        <dbReference type="ARBA" id="ARBA00004651"/>
    </source>
</evidence>